<evidence type="ECO:0000256" key="1">
    <source>
        <dbReference type="SAM" id="MobiDB-lite"/>
    </source>
</evidence>
<reference evidence="4" key="1">
    <citation type="journal article" date="2019" name="Int. J. Syst. Evol. Microbiol.">
        <title>The Global Catalogue of Microorganisms (GCM) 10K type strain sequencing project: providing services to taxonomists for standard genome sequencing and annotation.</title>
        <authorList>
            <consortium name="The Broad Institute Genomics Platform"/>
            <consortium name="The Broad Institute Genome Sequencing Center for Infectious Disease"/>
            <person name="Wu L."/>
            <person name="Ma J."/>
        </authorList>
    </citation>
    <scope>NUCLEOTIDE SEQUENCE [LARGE SCALE GENOMIC DNA]</scope>
    <source>
        <strain evidence="4">KCTC 23314</strain>
    </source>
</reference>
<comment type="caution">
    <text evidence="3">The sequence shown here is derived from an EMBL/GenBank/DDBJ whole genome shotgun (WGS) entry which is preliminary data.</text>
</comment>
<evidence type="ECO:0000313" key="4">
    <source>
        <dbReference type="Proteomes" id="UP000626210"/>
    </source>
</evidence>
<keyword evidence="2" id="KW-0812">Transmembrane</keyword>
<evidence type="ECO:0000256" key="2">
    <source>
        <dbReference type="SAM" id="Phobius"/>
    </source>
</evidence>
<evidence type="ECO:0000313" key="3">
    <source>
        <dbReference type="EMBL" id="GHC79718.1"/>
    </source>
</evidence>
<name>A0ABQ3G028_9BURK</name>
<organism evidence="3 4">
    <name type="scientific">Pseudorhodoferax aquiterrae</name>
    <dbReference type="NCBI Taxonomy" id="747304"/>
    <lineage>
        <taxon>Bacteria</taxon>
        <taxon>Pseudomonadati</taxon>
        <taxon>Pseudomonadota</taxon>
        <taxon>Betaproteobacteria</taxon>
        <taxon>Burkholderiales</taxon>
        <taxon>Comamonadaceae</taxon>
    </lineage>
</organism>
<feature type="transmembrane region" description="Helical" evidence="2">
    <location>
        <begin position="43"/>
        <end position="61"/>
    </location>
</feature>
<keyword evidence="2" id="KW-1133">Transmembrane helix</keyword>
<feature type="region of interest" description="Disordered" evidence="1">
    <location>
        <begin position="13"/>
        <end position="32"/>
    </location>
</feature>
<keyword evidence="2" id="KW-0472">Membrane</keyword>
<sequence length="69" mass="7765">MWLEEWMSLPKAQTKEVTGSTMSHRAGRSSEVAALQPTPLDGLINRPTMLLAGLMVMGVIMKRRFGRRH</sequence>
<proteinExistence type="predicted"/>
<dbReference type="Proteomes" id="UP000626210">
    <property type="component" value="Unassembled WGS sequence"/>
</dbReference>
<accession>A0ABQ3G028</accession>
<keyword evidence="4" id="KW-1185">Reference proteome</keyword>
<dbReference type="EMBL" id="BMYK01000005">
    <property type="protein sequence ID" value="GHC79718.1"/>
    <property type="molecule type" value="Genomic_DNA"/>
</dbReference>
<protein>
    <submittedName>
        <fullName evidence="3">Uncharacterized protein</fullName>
    </submittedName>
</protein>
<gene>
    <name evidence="3" type="ORF">GCM10007320_20830</name>
</gene>